<reference evidence="1 2" key="1">
    <citation type="submission" date="2018-06" db="EMBL/GenBank/DDBJ databases">
        <authorList>
            <consortium name="Pathogen Informatics"/>
            <person name="Doyle S."/>
        </authorList>
    </citation>
    <scope>NUCLEOTIDE SEQUENCE [LARGE SCALE GENOMIC DNA]</scope>
    <source>
        <strain evidence="1 2">NCTC11470</strain>
    </source>
</reference>
<organism evidence="1 2">
    <name type="scientific">Yersinia frederiksenii</name>
    <dbReference type="NCBI Taxonomy" id="29484"/>
    <lineage>
        <taxon>Bacteria</taxon>
        <taxon>Pseudomonadati</taxon>
        <taxon>Pseudomonadota</taxon>
        <taxon>Gammaproteobacteria</taxon>
        <taxon>Enterobacterales</taxon>
        <taxon>Yersiniaceae</taxon>
        <taxon>Yersinia</taxon>
    </lineage>
</organism>
<evidence type="ECO:0000313" key="2">
    <source>
        <dbReference type="Proteomes" id="UP000254835"/>
    </source>
</evidence>
<dbReference type="OrthoDB" id="6479461at2"/>
<dbReference type="AlphaFoldDB" id="A0A380PTI4"/>
<gene>
    <name evidence="1" type="ORF">NCTC11470_01611</name>
</gene>
<dbReference type="GeneID" id="57906836"/>
<sequence>MGPISNAPSFAITDISQLNNISSEKHNKSEILENRKHAIDHIINSISHALSPQFEPGDTVGRLDDKKVIQLNSIELENGEKQYYVKANMEKSQIHNLMNNSSKPWKISDLDTDSSQIDKVVFIFGPDISYDTILSSRRLFTYDTRVENEVHYISCGGGVCFDLGKERLSSDIINNKAHLLNNIILDPEKKSNLIMQLQNCTSNNLNCSNEQAVKICEKFPNFFHSTAIITKAMQVNAHKLANELQKNH</sequence>
<dbReference type="RefSeq" id="WP_004707857.1">
    <property type="nucleotide sequence ID" value="NZ_CABHXP010000270.1"/>
</dbReference>
<protein>
    <submittedName>
        <fullName evidence="1">Uncharacterized protein</fullName>
    </submittedName>
</protein>
<proteinExistence type="predicted"/>
<dbReference type="EMBL" id="UHJA01000001">
    <property type="protein sequence ID" value="SUP76572.1"/>
    <property type="molecule type" value="Genomic_DNA"/>
</dbReference>
<accession>A0A380PTI4</accession>
<name>A0A380PTI4_YERFR</name>
<evidence type="ECO:0000313" key="1">
    <source>
        <dbReference type="EMBL" id="SUP76572.1"/>
    </source>
</evidence>
<dbReference type="Proteomes" id="UP000254835">
    <property type="component" value="Unassembled WGS sequence"/>
</dbReference>